<evidence type="ECO:0000256" key="1">
    <source>
        <dbReference type="SAM" id="MobiDB-lite"/>
    </source>
</evidence>
<sequence>MQPNLALLPNASTEVHPSFYWGVLHPQQQCHLSRALGHISTDGKGFPEQEHGTSTLGPHFAGGVGLDGRSSQVPTVPLSSCAVQAPITGTYGTARLPLWNKANLGMSFSDHQSASGSSFYPSSPPSSLSNAPLPPSQDLYACMSNGDASNAHPSSISLAAGTMPGSSLLDRTASEVDCMHNHEKLRSNDSASGLNSGLAAPLSPSYNLAKYPQEPYLLPSDLCYSFEDLQIPVGSPMTDHSLVVTQKSLPMAYQSRGSTVPCGWKDNDGIVCGGPVTSDNLANHFAALHGIKNMASSVKIDCRWCPSGLRKQVKRESMLRHLREVHLRCPRPKKEAARSFSYFPSVEFCSNNTLGVHVAGGMRSERCDMLSENPWCLDAHMHSLDVLG</sequence>
<proteinExistence type="predicted"/>
<dbReference type="Proteomes" id="UP000054018">
    <property type="component" value="Unassembled WGS sequence"/>
</dbReference>
<evidence type="ECO:0000313" key="3">
    <source>
        <dbReference type="Proteomes" id="UP000054018"/>
    </source>
</evidence>
<reference evidence="2 3" key="1">
    <citation type="submission" date="2014-04" db="EMBL/GenBank/DDBJ databases">
        <authorList>
            <consortium name="DOE Joint Genome Institute"/>
            <person name="Kuo A."/>
            <person name="Kohler A."/>
            <person name="Costa M.D."/>
            <person name="Nagy L.G."/>
            <person name="Floudas D."/>
            <person name="Copeland A."/>
            <person name="Barry K.W."/>
            <person name="Cichocki N."/>
            <person name="Veneault-Fourrey C."/>
            <person name="LaButti K."/>
            <person name="Lindquist E.A."/>
            <person name="Lipzen A."/>
            <person name="Lundell T."/>
            <person name="Morin E."/>
            <person name="Murat C."/>
            <person name="Sun H."/>
            <person name="Tunlid A."/>
            <person name="Henrissat B."/>
            <person name="Grigoriev I.V."/>
            <person name="Hibbett D.S."/>
            <person name="Martin F."/>
            <person name="Nordberg H.P."/>
            <person name="Cantor M.N."/>
            <person name="Hua S.X."/>
        </authorList>
    </citation>
    <scope>NUCLEOTIDE SEQUENCE [LARGE SCALE GENOMIC DNA]</scope>
    <source>
        <strain evidence="2 3">441</strain>
    </source>
</reference>
<feature type="region of interest" description="Disordered" evidence="1">
    <location>
        <begin position="114"/>
        <end position="134"/>
    </location>
</feature>
<protein>
    <submittedName>
        <fullName evidence="2">Uncharacterized protein</fullName>
    </submittedName>
</protein>
<reference evidence="3" key="2">
    <citation type="submission" date="2015-01" db="EMBL/GenBank/DDBJ databases">
        <title>Evolutionary Origins and Diversification of the Mycorrhizal Mutualists.</title>
        <authorList>
            <consortium name="DOE Joint Genome Institute"/>
            <consortium name="Mycorrhizal Genomics Consortium"/>
            <person name="Kohler A."/>
            <person name="Kuo A."/>
            <person name="Nagy L.G."/>
            <person name="Floudas D."/>
            <person name="Copeland A."/>
            <person name="Barry K.W."/>
            <person name="Cichocki N."/>
            <person name="Veneault-Fourrey C."/>
            <person name="LaButti K."/>
            <person name="Lindquist E.A."/>
            <person name="Lipzen A."/>
            <person name="Lundell T."/>
            <person name="Morin E."/>
            <person name="Murat C."/>
            <person name="Riley R."/>
            <person name="Ohm R."/>
            <person name="Sun H."/>
            <person name="Tunlid A."/>
            <person name="Henrissat B."/>
            <person name="Grigoriev I.V."/>
            <person name="Hibbett D.S."/>
            <person name="Martin F."/>
        </authorList>
    </citation>
    <scope>NUCLEOTIDE SEQUENCE [LARGE SCALE GENOMIC DNA]</scope>
    <source>
        <strain evidence="3">441</strain>
    </source>
</reference>
<keyword evidence="3" id="KW-1185">Reference proteome</keyword>
<feature type="compositionally biased region" description="Low complexity" evidence="1">
    <location>
        <begin position="114"/>
        <end position="131"/>
    </location>
</feature>
<accession>A0A0C9YXP2</accession>
<dbReference type="OrthoDB" id="2656691at2759"/>
<dbReference type="HOGENOM" id="CLU_711979_0_0_1"/>
<organism evidence="2 3">
    <name type="scientific">Pisolithus microcarpus 441</name>
    <dbReference type="NCBI Taxonomy" id="765257"/>
    <lineage>
        <taxon>Eukaryota</taxon>
        <taxon>Fungi</taxon>
        <taxon>Dikarya</taxon>
        <taxon>Basidiomycota</taxon>
        <taxon>Agaricomycotina</taxon>
        <taxon>Agaricomycetes</taxon>
        <taxon>Agaricomycetidae</taxon>
        <taxon>Boletales</taxon>
        <taxon>Sclerodermatineae</taxon>
        <taxon>Pisolithaceae</taxon>
        <taxon>Pisolithus</taxon>
    </lineage>
</organism>
<gene>
    <name evidence="2" type="ORF">PISMIDRAFT_178147</name>
</gene>
<dbReference type="EMBL" id="KN833799">
    <property type="protein sequence ID" value="KIK18669.1"/>
    <property type="molecule type" value="Genomic_DNA"/>
</dbReference>
<evidence type="ECO:0000313" key="2">
    <source>
        <dbReference type="EMBL" id="KIK18669.1"/>
    </source>
</evidence>
<name>A0A0C9YXP2_9AGAM</name>
<dbReference type="AlphaFoldDB" id="A0A0C9YXP2"/>